<sequence length="162" mass="17726">MKSIPSQIAFAAIAVTLAAAGRRNIPAVPIQDSPFGNQYWMVASATIHPALDVDLDGKADTDLLLLVPPCERDDADRYLDDGTILTNRGPVNCDEDEEREEETGTWSYDPATKTLVMEKYDGSQPVEAHLESASAQQIVFVAKHRSSGATHIIRTTLKTKKM</sequence>
<dbReference type="RefSeq" id="WP_090606744.1">
    <property type="nucleotide sequence ID" value="NZ_FNZR01000006.1"/>
</dbReference>
<evidence type="ECO:0008006" key="3">
    <source>
        <dbReference type="Google" id="ProtNLM"/>
    </source>
</evidence>
<name>A0A1H7QXW4_9SPHI</name>
<evidence type="ECO:0000313" key="1">
    <source>
        <dbReference type="EMBL" id="SEL52826.1"/>
    </source>
</evidence>
<proteinExistence type="predicted"/>
<accession>A0A1H7QXW4</accession>
<dbReference type="EMBL" id="FNZR01000006">
    <property type="protein sequence ID" value="SEL52826.1"/>
    <property type="molecule type" value="Genomic_DNA"/>
</dbReference>
<dbReference type="Proteomes" id="UP000198916">
    <property type="component" value="Unassembled WGS sequence"/>
</dbReference>
<dbReference type="OrthoDB" id="713936at2"/>
<dbReference type="AlphaFoldDB" id="A0A1H7QXW4"/>
<gene>
    <name evidence="1" type="ORF">SAMN05421740_106170</name>
</gene>
<protein>
    <recommendedName>
        <fullName evidence="3">Lipocalin-like domain-containing protein</fullName>
    </recommendedName>
</protein>
<evidence type="ECO:0000313" key="2">
    <source>
        <dbReference type="Proteomes" id="UP000198916"/>
    </source>
</evidence>
<dbReference type="STRING" id="332977.SAMN05421740_106170"/>
<organism evidence="1 2">
    <name type="scientific">Parapedobacter koreensis</name>
    <dbReference type="NCBI Taxonomy" id="332977"/>
    <lineage>
        <taxon>Bacteria</taxon>
        <taxon>Pseudomonadati</taxon>
        <taxon>Bacteroidota</taxon>
        <taxon>Sphingobacteriia</taxon>
        <taxon>Sphingobacteriales</taxon>
        <taxon>Sphingobacteriaceae</taxon>
        <taxon>Parapedobacter</taxon>
    </lineage>
</organism>
<reference evidence="2" key="1">
    <citation type="submission" date="2016-10" db="EMBL/GenBank/DDBJ databases">
        <authorList>
            <person name="Varghese N."/>
            <person name="Submissions S."/>
        </authorList>
    </citation>
    <scope>NUCLEOTIDE SEQUENCE [LARGE SCALE GENOMIC DNA]</scope>
    <source>
        <strain evidence="2">Jip14</strain>
    </source>
</reference>
<keyword evidence="2" id="KW-1185">Reference proteome</keyword>